<dbReference type="GO" id="GO:0016491">
    <property type="term" value="F:oxidoreductase activity"/>
    <property type="evidence" value="ECO:0007669"/>
    <property type="project" value="InterPro"/>
</dbReference>
<evidence type="ECO:0000313" key="5">
    <source>
        <dbReference type="Proteomes" id="UP000095200"/>
    </source>
</evidence>
<keyword evidence="2" id="KW-0732">Signal</keyword>
<gene>
    <name evidence="4" type="ORF">DPF_1878</name>
</gene>
<keyword evidence="5" id="KW-1185">Reference proteome</keyword>
<protein>
    <recommendedName>
        <fullName evidence="3">Thioredoxin domain-containing protein</fullName>
    </recommendedName>
</protein>
<keyword evidence="1" id="KW-0676">Redox-active center</keyword>
<dbReference type="InterPro" id="IPR013766">
    <property type="entry name" value="Thioredoxin_domain"/>
</dbReference>
<evidence type="ECO:0000256" key="2">
    <source>
        <dbReference type="SAM" id="SignalP"/>
    </source>
</evidence>
<dbReference type="PROSITE" id="PS51352">
    <property type="entry name" value="THIOREDOXIN_2"/>
    <property type="match status" value="1"/>
</dbReference>
<accession>A0A194AIK8</accession>
<dbReference type="InterPro" id="IPR017937">
    <property type="entry name" value="Thioredoxin_CS"/>
</dbReference>
<dbReference type="Gene3D" id="3.40.30.10">
    <property type="entry name" value="Glutaredoxin"/>
    <property type="match status" value="1"/>
</dbReference>
<dbReference type="InterPro" id="IPR000866">
    <property type="entry name" value="AhpC/TSA"/>
</dbReference>
<feature type="signal peptide" evidence="2">
    <location>
        <begin position="1"/>
        <end position="19"/>
    </location>
</feature>
<dbReference type="PROSITE" id="PS00194">
    <property type="entry name" value="THIOREDOXIN_1"/>
    <property type="match status" value="1"/>
</dbReference>
<dbReference type="SUPFAM" id="SSF52833">
    <property type="entry name" value="Thioredoxin-like"/>
    <property type="match status" value="1"/>
</dbReference>
<dbReference type="Pfam" id="PF00578">
    <property type="entry name" value="AhpC-TSA"/>
    <property type="match status" value="1"/>
</dbReference>
<reference evidence="5" key="1">
    <citation type="submission" date="2016-06" db="EMBL/GenBank/DDBJ databases">
        <title>Draft genome sequence of Desulfoplanes formicivorans strain Pf12B.</title>
        <authorList>
            <person name="Watanabe M."/>
            <person name="Kojima H."/>
            <person name="Fukui M."/>
        </authorList>
    </citation>
    <scope>NUCLEOTIDE SEQUENCE [LARGE SCALE GENOMIC DNA]</scope>
    <source>
        <strain evidence="5">Pf12B</strain>
    </source>
</reference>
<name>A0A194AIK8_9BACT</name>
<evidence type="ECO:0000313" key="4">
    <source>
        <dbReference type="EMBL" id="GAU09158.1"/>
    </source>
</evidence>
<dbReference type="STRING" id="1592317.DPF_1878"/>
<dbReference type="EMBL" id="BDFE01000017">
    <property type="protein sequence ID" value="GAU09158.1"/>
    <property type="molecule type" value="Genomic_DNA"/>
</dbReference>
<comment type="caution">
    <text evidence="4">The sequence shown here is derived from an EMBL/GenBank/DDBJ whole genome shotgun (WGS) entry which is preliminary data.</text>
</comment>
<dbReference type="GO" id="GO:0016209">
    <property type="term" value="F:antioxidant activity"/>
    <property type="evidence" value="ECO:0007669"/>
    <property type="project" value="InterPro"/>
</dbReference>
<sequence length="181" mass="20504">MKKWWLVFCMFLFVPSAFAGGELEIGQDFPGLLLPRPSEQAMTAYLGLADGVREFNVSQIKADLIVVEFFSMYCPHCQHEAPLLNDLYDLLRKEGLDAQVKMMGIGIGNSAYEVGIFQEKFEIPFPLFADEDYIWHAEVGQVGTPYFVFVTLDQGVGKVAFTHIGRIDSASWFLMKVKKYL</sequence>
<feature type="domain" description="Thioredoxin" evidence="3">
    <location>
        <begin position="23"/>
        <end position="181"/>
    </location>
</feature>
<evidence type="ECO:0000256" key="1">
    <source>
        <dbReference type="ARBA" id="ARBA00023284"/>
    </source>
</evidence>
<evidence type="ECO:0000259" key="3">
    <source>
        <dbReference type="PROSITE" id="PS51352"/>
    </source>
</evidence>
<dbReference type="InterPro" id="IPR036249">
    <property type="entry name" value="Thioredoxin-like_sf"/>
</dbReference>
<feature type="chain" id="PRO_5008262355" description="Thioredoxin domain-containing protein" evidence="2">
    <location>
        <begin position="20"/>
        <end position="181"/>
    </location>
</feature>
<proteinExistence type="predicted"/>
<dbReference type="RefSeq" id="WP_069859415.1">
    <property type="nucleotide sequence ID" value="NZ_BDFE01000017.1"/>
</dbReference>
<dbReference type="CDD" id="cd02966">
    <property type="entry name" value="TlpA_like_family"/>
    <property type="match status" value="1"/>
</dbReference>
<dbReference type="Proteomes" id="UP000095200">
    <property type="component" value="Unassembled WGS sequence"/>
</dbReference>
<dbReference type="AlphaFoldDB" id="A0A194AIK8"/>
<organism evidence="4 5">
    <name type="scientific">Desulfoplanes formicivorans</name>
    <dbReference type="NCBI Taxonomy" id="1592317"/>
    <lineage>
        <taxon>Bacteria</taxon>
        <taxon>Pseudomonadati</taxon>
        <taxon>Thermodesulfobacteriota</taxon>
        <taxon>Desulfovibrionia</taxon>
        <taxon>Desulfovibrionales</taxon>
        <taxon>Desulfoplanaceae</taxon>
        <taxon>Desulfoplanes</taxon>
    </lineage>
</organism>